<organism evidence="6">
    <name type="scientific">marine sediment metagenome</name>
    <dbReference type="NCBI Taxonomy" id="412755"/>
    <lineage>
        <taxon>unclassified sequences</taxon>
        <taxon>metagenomes</taxon>
        <taxon>ecological metagenomes</taxon>
    </lineage>
</organism>
<dbReference type="GO" id="GO:0005886">
    <property type="term" value="C:plasma membrane"/>
    <property type="evidence" value="ECO:0007669"/>
    <property type="project" value="UniProtKB-SubCell"/>
</dbReference>
<accession>X1U9Z4</accession>
<dbReference type="Pfam" id="PF19300">
    <property type="entry name" value="BPD_transp_1_N"/>
    <property type="match status" value="1"/>
</dbReference>
<dbReference type="PANTHER" id="PTHR43163:SF6">
    <property type="entry name" value="DIPEPTIDE TRANSPORT SYSTEM PERMEASE PROTEIN DPPB-RELATED"/>
    <property type="match status" value="1"/>
</dbReference>
<dbReference type="GO" id="GO:0071916">
    <property type="term" value="F:dipeptide transmembrane transporter activity"/>
    <property type="evidence" value="ECO:0007669"/>
    <property type="project" value="TreeGrafter"/>
</dbReference>
<dbReference type="InterPro" id="IPR045621">
    <property type="entry name" value="BPD_transp_1_N"/>
</dbReference>
<evidence type="ECO:0000256" key="1">
    <source>
        <dbReference type="ARBA" id="ARBA00004651"/>
    </source>
</evidence>
<comment type="caution">
    <text evidence="6">The sequence shown here is derived from an EMBL/GenBank/DDBJ whole genome shotgun (WGS) entry which is preliminary data.</text>
</comment>
<name>X1U9Z4_9ZZZZ</name>
<dbReference type="AlphaFoldDB" id="X1U9Z4"/>
<gene>
    <name evidence="6" type="ORF">S12H4_37118</name>
</gene>
<sequence length="141" mass="15649">MRTYIIRRLLLMIPTLFLVSLIIFFLVRLIPGSIVDAMVAQQHRMGGGGTVALDRAFIERELGLDVPILTQYGRWIGVVPQDDGSFSGVFQGDLGTSLWRDTPVLEEIAFRWPVTLELGLIALIVAQIIALPVGIYSALRQ</sequence>
<protein>
    <recommendedName>
        <fullName evidence="5">ABC transporter type 1 GsiC-like N-terminal domain-containing protein</fullName>
    </recommendedName>
</protein>
<evidence type="ECO:0000256" key="4">
    <source>
        <dbReference type="SAM" id="Phobius"/>
    </source>
</evidence>
<feature type="domain" description="ABC transporter type 1 GsiC-like N-terminal" evidence="5">
    <location>
        <begin position="1"/>
        <end position="118"/>
    </location>
</feature>
<dbReference type="EMBL" id="BARW01022196">
    <property type="protein sequence ID" value="GAI96675.1"/>
    <property type="molecule type" value="Genomic_DNA"/>
</dbReference>
<evidence type="ECO:0000259" key="5">
    <source>
        <dbReference type="Pfam" id="PF19300"/>
    </source>
</evidence>
<keyword evidence="4" id="KW-1133">Transmembrane helix</keyword>
<keyword evidence="4" id="KW-0812">Transmembrane</keyword>
<keyword evidence="2" id="KW-0813">Transport</keyword>
<feature type="transmembrane region" description="Helical" evidence="4">
    <location>
        <begin position="118"/>
        <end position="139"/>
    </location>
</feature>
<evidence type="ECO:0000256" key="2">
    <source>
        <dbReference type="ARBA" id="ARBA00022448"/>
    </source>
</evidence>
<proteinExistence type="predicted"/>
<keyword evidence="4" id="KW-0472">Membrane</keyword>
<evidence type="ECO:0000313" key="6">
    <source>
        <dbReference type="EMBL" id="GAI96675.1"/>
    </source>
</evidence>
<dbReference type="PANTHER" id="PTHR43163">
    <property type="entry name" value="DIPEPTIDE TRANSPORT SYSTEM PERMEASE PROTEIN DPPB-RELATED"/>
    <property type="match status" value="1"/>
</dbReference>
<keyword evidence="3" id="KW-1003">Cell membrane</keyword>
<feature type="non-terminal residue" evidence="6">
    <location>
        <position position="141"/>
    </location>
</feature>
<reference evidence="6" key="1">
    <citation type="journal article" date="2014" name="Front. Microbiol.">
        <title>High frequency of phylogenetically diverse reductive dehalogenase-homologous genes in deep subseafloor sedimentary metagenomes.</title>
        <authorList>
            <person name="Kawai M."/>
            <person name="Futagami T."/>
            <person name="Toyoda A."/>
            <person name="Takaki Y."/>
            <person name="Nishi S."/>
            <person name="Hori S."/>
            <person name="Arai W."/>
            <person name="Tsubouchi T."/>
            <person name="Morono Y."/>
            <person name="Uchiyama I."/>
            <person name="Ito T."/>
            <person name="Fujiyama A."/>
            <person name="Inagaki F."/>
            <person name="Takami H."/>
        </authorList>
    </citation>
    <scope>NUCLEOTIDE SEQUENCE</scope>
    <source>
        <strain evidence="6">Expedition CK06-06</strain>
    </source>
</reference>
<evidence type="ECO:0000256" key="3">
    <source>
        <dbReference type="ARBA" id="ARBA00022475"/>
    </source>
</evidence>
<feature type="transmembrane region" description="Helical" evidence="4">
    <location>
        <begin position="9"/>
        <end position="30"/>
    </location>
</feature>
<comment type="subcellular location">
    <subcellularLocation>
        <location evidence="1">Cell membrane</location>
        <topology evidence="1">Multi-pass membrane protein</topology>
    </subcellularLocation>
</comment>